<reference evidence="3 4" key="1">
    <citation type="submission" date="2017-09" db="EMBL/GenBank/DDBJ databases">
        <title>High-quality draft genome sequence of Butyrivibrio fibrisolvens INBov1, isolated from cow rumen.</title>
        <authorList>
            <person name="Rodriguez Hernaez J."/>
            <person name="Rivarola M."/>
            <person name="Paniego N."/>
            <person name="Cravero S."/>
            <person name="Ceron Cucchi M."/>
            <person name="Martinez M.C."/>
        </authorList>
    </citation>
    <scope>NUCLEOTIDE SEQUENCE [LARGE SCALE GENOMIC DNA]</scope>
    <source>
        <strain evidence="3 4">INBov1</strain>
    </source>
</reference>
<name>A0A317G5D2_BUTFI</name>
<sequence>MRILYFLAHPNDIGGAAMVLIKHAYIAQNLKHSVKLILQQNANGKYINEYDEILSDYGIEYSSARFTIATQMEDIDLAHAITDYDDIKAIILQYRPDIIHSIQLNITVEMVSRELDIPHIMSIYPVATSTFNIRWVDYYPHYLCGDSLYFCNRWGLGLGIESRCISIPYEAKQLPMKQEENSSIKILCVATFTPYKNQLEILKSIKRCVSKGIRIDATFLGDCNGVYGDTCKDYIDEHELKEIVHFMGRVKDVEEYYLTADVLIHASEIESLPGVIIEAMANKVLVITTAPGGVPEIIQDLDNGIIIDGYESDNIYNALMKYVELPENKVLDILDEAYRTYCEHNTYEAVGAVLINYYKSVCADYKKNKINRSNYPGIGDALRLVKGFLEKYDVSQYTLRHVYYLYHLKNQIMYKDDVYIWGCGNNSDLALEWCKLIGVNVSGFIDKKSIDYHHGYCVFRPDVEIVSKAKVIIVCVQKYSLVEDIVKILELCGKVRNQDYFLLFNDFFLVDIEK</sequence>
<dbReference type="AlphaFoldDB" id="A0A317G5D2"/>
<dbReference type="CDD" id="cd03801">
    <property type="entry name" value="GT4_PimA-like"/>
    <property type="match status" value="1"/>
</dbReference>
<accession>A0A317G5D2</accession>
<feature type="domain" description="Glycosyl transferase family 1" evidence="2">
    <location>
        <begin position="180"/>
        <end position="327"/>
    </location>
</feature>
<dbReference type="GO" id="GO:0009103">
    <property type="term" value="P:lipopolysaccharide biosynthetic process"/>
    <property type="evidence" value="ECO:0007669"/>
    <property type="project" value="TreeGrafter"/>
</dbReference>
<dbReference type="SUPFAM" id="SSF53756">
    <property type="entry name" value="UDP-Glycosyltransferase/glycogen phosphorylase"/>
    <property type="match status" value="1"/>
</dbReference>
<dbReference type="GO" id="GO:0016757">
    <property type="term" value="F:glycosyltransferase activity"/>
    <property type="evidence" value="ECO:0007669"/>
    <property type="project" value="InterPro"/>
</dbReference>
<dbReference type="RefSeq" id="WP_110074202.1">
    <property type="nucleotide sequence ID" value="NZ_CM009896.1"/>
</dbReference>
<dbReference type="PANTHER" id="PTHR46401">
    <property type="entry name" value="GLYCOSYLTRANSFERASE WBBK-RELATED"/>
    <property type="match status" value="1"/>
</dbReference>
<evidence type="ECO:0000313" key="4">
    <source>
        <dbReference type="Proteomes" id="UP000245488"/>
    </source>
</evidence>
<evidence type="ECO:0000313" key="3">
    <source>
        <dbReference type="EMBL" id="PWT29265.1"/>
    </source>
</evidence>
<gene>
    <name evidence="3" type="ORF">CPT75_20255</name>
</gene>
<organism evidence="3 4">
    <name type="scientific">Butyrivibrio fibrisolvens</name>
    <dbReference type="NCBI Taxonomy" id="831"/>
    <lineage>
        <taxon>Bacteria</taxon>
        <taxon>Bacillati</taxon>
        <taxon>Bacillota</taxon>
        <taxon>Clostridia</taxon>
        <taxon>Lachnospirales</taxon>
        <taxon>Lachnospiraceae</taxon>
        <taxon>Butyrivibrio</taxon>
    </lineage>
</organism>
<dbReference type="InterPro" id="IPR001296">
    <property type="entry name" value="Glyco_trans_1"/>
</dbReference>
<comment type="caution">
    <text evidence="3">The sequence shown here is derived from an EMBL/GenBank/DDBJ whole genome shotgun (WGS) entry which is preliminary data.</text>
</comment>
<evidence type="ECO:0000259" key="2">
    <source>
        <dbReference type="Pfam" id="PF00534"/>
    </source>
</evidence>
<dbReference type="Gene3D" id="3.40.50.2000">
    <property type="entry name" value="Glycogen Phosphorylase B"/>
    <property type="match status" value="1"/>
</dbReference>
<dbReference type="Proteomes" id="UP000245488">
    <property type="component" value="Chromosome"/>
</dbReference>
<evidence type="ECO:0000256" key="1">
    <source>
        <dbReference type="ARBA" id="ARBA00022679"/>
    </source>
</evidence>
<protein>
    <recommendedName>
        <fullName evidence="2">Glycosyl transferase family 1 domain-containing protein</fullName>
    </recommendedName>
</protein>
<dbReference type="PANTHER" id="PTHR46401:SF2">
    <property type="entry name" value="GLYCOSYLTRANSFERASE WBBK-RELATED"/>
    <property type="match status" value="1"/>
</dbReference>
<keyword evidence="4" id="KW-1185">Reference proteome</keyword>
<proteinExistence type="predicted"/>
<dbReference type="Pfam" id="PF00534">
    <property type="entry name" value="Glycos_transf_1"/>
    <property type="match status" value="1"/>
</dbReference>
<keyword evidence="1" id="KW-0808">Transferase</keyword>
<dbReference type="EMBL" id="NXNG01000001">
    <property type="protein sequence ID" value="PWT29265.1"/>
    <property type="molecule type" value="Genomic_DNA"/>
</dbReference>